<dbReference type="PANTHER" id="PTHR43792">
    <property type="entry name" value="GNAT FAMILY, PUTATIVE (AFU_ORTHOLOGUE AFUA_3G00765)-RELATED-RELATED"/>
    <property type="match status" value="1"/>
</dbReference>
<evidence type="ECO:0000313" key="2">
    <source>
        <dbReference type="EMBL" id="TRX88761.1"/>
    </source>
</evidence>
<feature type="domain" description="N-acetyltransferase" evidence="1">
    <location>
        <begin position="43"/>
        <end position="247"/>
    </location>
</feature>
<dbReference type="AlphaFoldDB" id="A0A553HLC5"/>
<evidence type="ECO:0000259" key="1">
    <source>
        <dbReference type="PROSITE" id="PS51186"/>
    </source>
</evidence>
<evidence type="ECO:0000313" key="3">
    <source>
        <dbReference type="Proteomes" id="UP000319160"/>
    </source>
</evidence>
<name>A0A553HLC5_9PEZI</name>
<proteinExistence type="predicted"/>
<keyword evidence="3" id="KW-1185">Reference proteome</keyword>
<dbReference type="InterPro" id="IPR051531">
    <property type="entry name" value="N-acetyltransferase"/>
</dbReference>
<dbReference type="PROSITE" id="PS51186">
    <property type="entry name" value="GNAT"/>
    <property type="match status" value="1"/>
</dbReference>
<dbReference type="InterPro" id="IPR016181">
    <property type="entry name" value="Acyl_CoA_acyltransferase"/>
</dbReference>
<dbReference type="EMBL" id="VFLP01000080">
    <property type="protein sequence ID" value="TRX88761.1"/>
    <property type="molecule type" value="Genomic_DNA"/>
</dbReference>
<sequence>MASSSLPEPPQAPLPLSEKVKVKTTWPIIPPSADRTPIRTERLLLRPLTAADAEEVYGLRNQPEVMIWTMVGLPDKNVDETHVFLKRFLPPNDLLTYHTAIVYMGDAGENEDAKGVIIGTGGAHRIRPETGWPECGYLFRKEYWSKGLATEFMQAFTKFWWSLPRKEIELEVDAASVKERLESNAGGVVEVPEILMAKISRINTGSRRVLEKNGFKEYARWSEQDARVGREADEVALAAYLLEAPET</sequence>
<dbReference type="InterPro" id="IPR000182">
    <property type="entry name" value="GNAT_dom"/>
</dbReference>
<dbReference type="GO" id="GO:0016747">
    <property type="term" value="F:acyltransferase activity, transferring groups other than amino-acyl groups"/>
    <property type="evidence" value="ECO:0007669"/>
    <property type="project" value="InterPro"/>
</dbReference>
<dbReference type="PANTHER" id="PTHR43792:SF1">
    <property type="entry name" value="N-ACETYLTRANSFERASE DOMAIN-CONTAINING PROTEIN"/>
    <property type="match status" value="1"/>
</dbReference>
<dbReference type="OrthoDB" id="4072826at2759"/>
<comment type="caution">
    <text evidence="2">The sequence shown here is derived from an EMBL/GenBank/DDBJ whole genome shotgun (WGS) entry which is preliminary data.</text>
</comment>
<dbReference type="Gene3D" id="3.40.630.30">
    <property type="match status" value="1"/>
</dbReference>
<protein>
    <recommendedName>
        <fullName evidence="1">N-acetyltransferase domain-containing protein</fullName>
    </recommendedName>
</protein>
<dbReference type="SUPFAM" id="SSF55729">
    <property type="entry name" value="Acyl-CoA N-acyltransferases (Nat)"/>
    <property type="match status" value="1"/>
</dbReference>
<dbReference type="Proteomes" id="UP000319160">
    <property type="component" value="Unassembled WGS sequence"/>
</dbReference>
<organism evidence="2 3">
    <name type="scientific">Xylaria flabelliformis</name>
    <dbReference type="NCBI Taxonomy" id="2512241"/>
    <lineage>
        <taxon>Eukaryota</taxon>
        <taxon>Fungi</taxon>
        <taxon>Dikarya</taxon>
        <taxon>Ascomycota</taxon>
        <taxon>Pezizomycotina</taxon>
        <taxon>Sordariomycetes</taxon>
        <taxon>Xylariomycetidae</taxon>
        <taxon>Xylariales</taxon>
        <taxon>Xylariaceae</taxon>
        <taxon>Xylaria</taxon>
    </lineage>
</organism>
<gene>
    <name evidence="2" type="ORF">FHL15_010331</name>
</gene>
<dbReference type="Pfam" id="PF13302">
    <property type="entry name" value="Acetyltransf_3"/>
    <property type="match status" value="1"/>
</dbReference>
<accession>A0A553HLC5</accession>
<reference evidence="3" key="1">
    <citation type="submission" date="2019-06" db="EMBL/GenBank/DDBJ databases">
        <title>Draft genome sequence of the griseofulvin-producing fungus Xylaria cubensis strain G536.</title>
        <authorList>
            <person name="Mead M.E."/>
            <person name="Raja H.A."/>
            <person name="Steenwyk J.L."/>
            <person name="Knowles S.L."/>
            <person name="Oberlies N.H."/>
            <person name="Rokas A."/>
        </authorList>
    </citation>
    <scope>NUCLEOTIDE SEQUENCE [LARGE SCALE GENOMIC DNA]</scope>
    <source>
        <strain evidence="3">G536</strain>
    </source>
</reference>